<keyword evidence="4" id="KW-0472">Membrane</keyword>
<dbReference type="InterPro" id="IPR019153">
    <property type="entry name" value="DDRGK_dom-contain"/>
</dbReference>
<dbReference type="AlphaFoldDB" id="A0A2V0NWD0"/>
<feature type="signal peptide" evidence="6">
    <location>
        <begin position="1"/>
        <end position="17"/>
    </location>
</feature>
<keyword evidence="6" id="KW-0732">Signal</keyword>
<proteinExistence type="predicted"/>
<name>A0A2V0NWD0_9CHLO</name>
<feature type="chain" id="PRO_5015884870" evidence="6">
    <location>
        <begin position="18"/>
        <end position="312"/>
    </location>
</feature>
<feature type="region of interest" description="Disordered" evidence="5">
    <location>
        <begin position="122"/>
        <end position="147"/>
    </location>
</feature>
<gene>
    <name evidence="7" type="ORF">Rsub_02124</name>
</gene>
<protein>
    <submittedName>
        <fullName evidence="7">DDRGK domain-containing protein</fullName>
    </submittedName>
</protein>
<dbReference type="PANTHER" id="PTHR48176:SF1">
    <property type="entry name" value="DDRGK DOMAIN-CONTAINING PROTEIN 1"/>
    <property type="match status" value="1"/>
</dbReference>
<evidence type="ECO:0000256" key="5">
    <source>
        <dbReference type="SAM" id="MobiDB-lite"/>
    </source>
</evidence>
<dbReference type="GO" id="GO:0016020">
    <property type="term" value="C:membrane"/>
    <property type="evidence" value="ECO:0007669"/>
    <property type="project" value="UniProtKB-SubCell"/>
</dbReference>
<dbReference type="STRING" id="307507.A0A2V0NWD0"/>
<dbReference type="GO" id="GO:0044389">
    <property type="term" value="F:ubiquitin-like protein ligase binding"/>
    <property type="evidence" value="ECO:0007669"/>
    <property type="project" value="TreeGrafter"/>
</dbReference>
<evidence type="ECO:0000256" key="1">
    <source>
        <dbReference type="ARBA" id="ARBA00004167"/>
    </source>
</evidence>
<dbReference type="Proteomes" id="UP000247498">
    <property type="component" value="Unassembled WGS sequence"/>
</dbReference>
<dbReference type="SUPFAM" id="SSF46785">
    <property type="entry name" value="Winged helix' DNA-binding domain"/>
    <property type="match status" value="1"/>
</dbReference>
<dbReference type="InterPro" id="IPR036390">
    <property type="entry name" value="WH_DNA-bd_sf"/>
</dbReference>
<dbReference type="Gene3D" id="1.10.10.10">
    <property type="entry name" value="Winged helix-like DNA-binding domain superfamily/Winged helix DNA-binding domain"/>
    <property type="match status" value="1"/>
</dbReference>
<evidence type="ECO:0000313" key="7">
    <source>
        <dbReference type="EMBL" id="GBF89247.1"/>
    </source>
</evidence>
<accession>A0A2V0NWD0</accession>
<evidence type="ECO:0000256" key="3">
    <source>
        <dbReference type="ARBA" id="ARBA00022989"/>
    </source>
</evidence>
<feature type="compositionally biased region" description="Basic and acidic residues" evidence="5">
    <location>
        <begin position="95"/>
        <end position="107"/>
    </location>
</feature>
<dbReference type="InParanoid" id="A0A2V0NWD0"/>
<evidence type="ECO:0000256" key="6">
    <source>
        <dbReference type="SAM" id="SignalP"/>
    </source>
</evidence>
<dbReference type="FunCoup" id="A0A2V0NWD0">
    <property type="interactions" value="155"/>
</dbReference>
<comment type="caution">
    <text evidence="7">The sequence shown here is derived from an EMBL/GenBank/DDBJ whole genome shotgun (WGS) entry which is preliminary data.</text>
</comment>
<dbReference type="InterPro" id="IPR050899">
    <property type="entry name" value="DDRGK_domain-containing"/>
</dbReference>
<dbReference type="OrthoDB" id="2285710at2759"/>
<keyword evidence="8" id="KW-1185">Reference proteome</keyword>
<organism evidence="7 8">
    <name type="scientific">Raphidocelis subcapitata</name>
    <dbReference type="NCBI Taxonomy" id="307507"/>
    <lineage>
        <taxon>Eukaryota</taxon>
        <taxon>Viridiplantae</taxon>
        <taxon>Chlorophyta</taxon>
        <taxon>core chlorophytes</taxon>
        <taxon>Chlorophyceae</taxon>
        <taxon>CS clade</taxon>
        <taxon>Sphaeropleales</taxon>
        <taxon>Selenastraceae</taxon>
        <taxon>Raphidocelis</taxon>
    </lineage>
</organism>
<sequence length="312" mass="33337">MALALLALLVALAAGMAAVVIGLMKMQREAQAGASQAAVAAAADDGAPRAGGRRGGMDRMRAGRLRQRRAAQQAAAGEGSDDDDEDGEEEGGAGGRREARRRDRDEAREAERLAREARENKVNVYEERRRKRDEEREALERAQEEEIRRAAEERARREDEEASKWMGAISVEEAGTGAEGEEGGGEAAAARFVAYVRERKMVSIEELATEFRLRSAEVVERIAALEAQGALTGVMDERGKFIHISAEEMAAVAEFVRKRGRVAIAELAARSGEFIDLEPHAATTAAGGAGADLDFDAVLGEADSGPAAVAAH</sequence>
<comment type="subcellular location">
    <subcellularLocation>
        <location evidence="1">Membrane</location>
        <topology evidence="1">Single-pass membrane protein</topology>
    </subcellularLocation>
</comment>
<evidence type="ECO:0000313" key="8">
    <source>
        <dbReference type="Proteomes" id="UP000247498"/>
    </source>
</evidence>
<keyword evidence="3" id="KW-1133">Transmembrane helix</keyword>
<dbReference type="InterPro" id="IPR036388">
    <property type="entry name" value="WH-like_DNA-bd_sf"/>
</dbReference>
<feature type="compositionally biased region" description="Acidic residues" evidence="5">
    <location>
        <begin position="79"/>
        <end position="91"/>
    </location>
</feature>
<feature type="region of interest" description="Disordered" evidence="5">
    <location>
        <begin position="64"/>
        <end position="107"/>
    </location>
</feature>
<dbReference type="EMBL" id="BDRX01000009">
    <property type="protein sequence ID" value="GBF89247.1"/>
    <property type="molecule type" value="Genomic_DNA"/>
</dbReference>
<evidence type="ECO:0000256" key="4">
    <source>
        <dbReference type="ARBA" id="ARBA00023136"/>
    </source>
</evidence>
<keyword evidence="2" id="KW-0812">Transmembrane</keyword>
<dbReference type="SMART" id="SM01128">
    <property type="entry name" value="DDRGK"/>
    <property type="match status" value="1"/>
</dbReference>
<dbReference type="PANTHER" id="PTHR48176">
    <property type="entry name" value="DDRGK DOMAIN-CONTAINING PROTEIN 1"/>
    <property type="match status" value="1"/>
</dbReference>
<evidence type="ECO:0000256" key="2">
    <source>
        <dbReference type="ARBA" id="ARBA00022692"/>
    </source>
</evidence>
<dbReference type="Pfam" id="PF09756">
    <property type="entry name" value="DDRGK"/>
    <property type="match status" value="1"/>
</dbReference>
<reference evidence="7 8" key="1">
    <citation type="journal article" date="2018" name="Sci. Rep.">
        <title>Raphidocelis subcapitata (=Pseudokirchneriella subcapitata) provides an insight into genome evolution and environmental adaptations in the Sphaeropleales.</title>
        <authorList>
            <person name="Suzuki S."/>
            <person name="Yamaguchi H."/>
            <person name="Nakajima N."/>
            <person name="Kawachi M."/>
        </authorList>
    </citation>
    <scope>NUCLEOTIDE SEQUENCE [LARGE SCALE GENOMIC DNA]</scope>
    <source>
        <strain evidence="7 8">NIES-35</strain>
    </source>
</reference>